<dbReference type="Proteomes" id="UP001153331">
    <property type="component" value="Unassembled WGS sequence"/>
</dbReference>
<sequence>MEIAHSPPAAALGTDNKRHCIRIKARIKIRGETESLDAATEAKPPYQAYCETITSSRPQSPEVFTTPPTHSEPFSPVEVSQTPTYTARITARKASLSSGSTSAVEGACPQEIVAPVALSTSDGNGSKQDVSARRISSRGDAVSKSRYHRASQSITPRGSHFGGTTDSMSRNHTPSLLQVQQANISPEPPTRVVTTPTPLRQKRYGRMNCHPLPPLPFSSSDTLIYAATDKHDLTKTTINFSRGQMVKKSEQQQGQANVLHSARADLDASHSVLPALSHDIILANATAGHERPRSKASRRTVTFADDTTISSRSSSPDRHSQILERPLRQSRSFSSEAQVPSSLRLCRSYDSLLDASIVTEIDTKTHASRRTTPKDFQHRYVFGQRPPPRMSSSSNLGRLCSPHYNPRLSTSKAQYRGLATLPRPLRTSVYVDEPQLGPRRPPWGSLDNLEERREKRIDARERDSAKQFRAATLSEATTLGSTDSFGKEKMKKEVEEYKEQVISVYPDMAFDGSAGKGGRKCCCAVM</sequence>
<protein>
    <submittedName>
        <fullName evidence="1">Uncharacterized protein</fullName>
    </submittedName>
</protein>
<comment type="caution">
    <text evidence="1">The sequence shown here is derived from an EMBL/GenBank/DDBJ whole genome shotgun (WGS) entry which is preliminary data.</text>
</comment>
<reference evidence="1" key="1">
    <citation type="submission" date="2022-11" db="EMBL/GenBank/DDBJ databases">
        <title>Genome Sequence of Boeremia exigua.</title>
        <authorList>
            <person name="Buettner E."/>
        </authorList>
    </citation>
    <scope>NUCLEOTIDE SEQUENCE</scope>
    <source>
        <strain evidence="1">CU02</strain>
    </source>
</reference>
<evidence type="ECO:0000313" key="2">
    <source>
        <dbReference type="Proteomes" id="UP001153331"/>
    </source>
</evidence>
<name>A0ACC2I0U7_9PLEO</name>
<evidence type="ECO:0000313" key="1">
    <source>
        <dbReference type="EMBL" id="KAJ8108962.1"/>
    </source>
</evidence>
<gene>
    <name evidence="1" type="ORF">OPT61_g7807</name>
</gene>
<proteinExistence type="predicted"/>
<keyword evidence="2" id="KW-1185">Reference proteome</keyword>
<accession>A0ACC2I0U7</accession>
<organism evidence="1 2">
    <name type="scientific">Boeremia exigua</name>
    <dbReference type="NCBI Taxonomy" id="749465"/>
    <lineage>
        <taxon>Eukaryota</taxon>
        <taxon>Fungi</taxon>
        <taxon>Dikarya</taxon>
        <taxon>Ascomycota</taxon>
        <taxon>Pezizomycotina</taxon>
        <taxon>Dothideomycetes</taxon>
        <taxon>Pleosporomycetidae</taxon>
        <taxon>Pleosporales</taxon>
        <taxon>Pleosporineae</taxon>
        <taxon>Didymellaceae</taxon>
        <taxon>Boeremia</taxon>
    </lineage>
</organism>
<dbReference type="EMBL" id="JAPHNI010000674">
    <property type="protein sequence ID" value="KAJ8108962.1"/>
    <property type="molecule type" value="Genomic_DNA"/>
</dbReference>